<dbReference type="AlphaFoldDB" id="A0A2P2NL94"/>
<dbReference type="EMBL" id="GGEC01062775">
    <property type="protein sequence ID" value="MBX43259.1"/>
    <property type="molecule type" value="Transcribed_RNA"/>
</dbReference>
<protein>
    <submittedName>
        <fullName evidence="1">Uncharacterized protein</fullName>
    </submittedName>
</protein>
<accession>A0A2P2NL94</accession>
<evidence type="ECO:0000313" key="1">
    <source>
        <dbReference type="EMBL" id="MBX43259.1"/>
    </source>
</evidence>
<name>A0A2P2NL94_RHIMU</name>
<reference evidence="1" key="1">
    <citation type="submission" date="2018-02" db="EMBL/GenBank/DDBJ databases">
        <title>Rhizophora mucronata_Transcriptome.</title>
        <authorList>
            <person name="Meera S.P."/>
            <person name="Sreeshan A."/>
            <person name="Augustine A."/>
        </authorList>
    </citation>
    <scope>NUCLEOTIDE SEQUENCE</scope>
    <source>
        <tissue evidence="1">Leaf</tissue>
    </source>
</reference>
<proteinExistence type="predicted"/>
<sequence>MLSIIVFCIIVKMFKRLRNETLVIQQTKNSSYSCLLIA</sequence>
<organism evidence="1">
    <name type="scientific">Rhizophora mucronata</name>
    <name type="common">Asiatic mangrove</name>
    <dbReference type="NCBI Taxonomy" id="61149"/>
    <lineage>
        <taxon>Eukaryota</taxon>
        <taxon>Viridiplantae</taxon>
        <taxon>Streptophyta</taxon>
        <taxon>Embryophyta</taxon>
        <taxon>Tracheophyta</taxon>
        <taxon>Spermatophyta</taxon>
        <taxon>Magnoliopsida</taxon>
        <taxon>eudicotyledons</taxon>
        <taxon>Gunneridae</taxon>
        <taxon>Pentapetalae</taxon>
        <taxon>rosids</taxon>
        <taxon>fabids</taxon>
        <taxon>Malpighiales</taxon>
        <taxon>Rhizophoraceae</taxon>
        <taxon>Rhizophora</taxon>
    </lineage>
</organism>